<dbReference type="Pfam" id="PF12708">
    <property type="entry name" value="Pect-lyase_RHGA_epim"/>
    <property type="match status" value="1"/>
</dbReference>
<dbReference type="EMBL" id="LGRX02003717">
    <property type="protein sequence ID" value="KAK3281744.1"/>
    <property type="molecule type" value="Genomic_DNA"/>
</dbReference>
<dbReference type="PANTHER" id="PTHR31339">
    <property type="entry name" value="PECTIN LYASE-RELATED"/>
    <property type="match status" value="1"/>
</dbReference>
<dbReference type="InterPro" id="IPR011050">
    <property type="entry name" value="Pectin_lyase_fold/virulence"/>
</dbReference>
<keyword evidence="4" id="KW-1185">Reference proteome</keyword>
<dbReference type="InterPro" id="IPR024535">
    <property type="entry name" value="RHGA/B-epi-like_pectate_lyase"/>
</dbReference>
<gene>
    <name evidence="3" type="ORF">CYMTET_10478</name>
</gene>
<proteinExistence type="predicted"/>
<protein>
    <recommendedName>
        <fullName evidence="2">Rhamnogalacturonase A/B/Epimerase-like pectate lyase domain-containing protein</fullName>
    </recommendedName>
</protein>
<dbReference type="Proteomes" id="UP001190700">
    <property type="component" value="Unassembled WGS sequence"/>
</dbReference>
<evidence type="ECO:0000256" key="1">
    <source>
        <dbReference type="SAM" id="SignalP"/>
    </source>
</evidence>
<dbReference type="SUPFAM" id="SSF51126">
    <property type="entry name" value="Pectin lyase-like"/>
    <property type="match status" value="1"/>
</dbReference>
<feature type="signal peptide" evidence="1">
    <location>
        <begin position="1"/>
        <end position="23"/>
    </location>
</feature>
<sequence>MNFLYAASTALFTLLLLVHGVCGFLPAAMMGPTIGRSKLHPVHALVKNIANKLVPVSRCPKPCFIVTEFGAKSDGNTLNTKFIKAAFEAAKEAGGGTVYFPRGKFLTGPFDLVSYTRLVVEKGCTIEFISGPAGPKNLTPGETFNCCPSDKFSPPPDEQKATLTLVLFKDSCVFQTRLPFRNPSFCLADTGPSSLSTTYASGDPTLRPLRPQAVLRPPSPLLTPRVTLPFVP</sequence>
<organism evidence="3 4">
    <name type="scientific">Cymbomonas tetramitiformis</name>
    <dbReference type="NCBI Taxonomy" id="36881"/>
    <lineage>
        <taxon>Eukaryota</taxon>
        <taxon>Viridiplantae</taxon>
        <taxon>Chlorophyta</taxon>
        <taxon>Pyramimonadophyceae</taxon>
        <taxon>Pyramimonadales</taxon>
        <taxon>Pyramimonadaceae</taxon>
        <taxon>Cymbomonas</taxon>
    </lineage>
</organism>
<accession>A0AAE0GP55</accession>
<feature type="domain" description="Rhamnogalacturonase A/B/Epimerase-like pectate lyase" evidence="2">
    <location>
        <begin position="66"/>
        <end position="115"/>
    </location>
</feature>
<feature type="chain" id="PRO_5042220921" description="Rhamnogalacturonase A/B/Epimerase-like pectate lyase domain-containing protein" evidence="1">
    <location>
        <begin position="24"/>
        <end position="232"/>
    </location>
</feature>
<reference evidence="3 4" key="1">
    <citation type="journal article" date="2015" name="Genome Biol. Evol.">
        <title>Comparative Genomics of a Bacterivorous Green Alga Reveals Evolutionary Causalities and Consequences of Phago-Mixotrophic Mode of Nutrition.</title>
        <authorList>
            <person name="Burns J.A."/>
            <person name="Paasch A."/>
            <person name="Narechania A."/>
            <person name="Kim E."/>
        </authorList>
    </citation>
    <scope>NUCLEOTIDE SEQUENCE [LARGE SCALE GENOMIC DNA]</scope>
    <source>
        <strain evidence="3 4">PLY_AMNH</strain>
    </source>
</reference>
<dbReference type="InterPro" id="IPR012334">
    <property type="entry name" value="Pectin_lyas_fold"/>
</dbReference>
<evidence type="ECO:0000313" key="3">
    <source>
        <dbReference type="EMBL" id="KAK3281744.1"/>
    </source>
</evidence>
<evidence type="ECO:0000313" key="4">
    <source>
        <dbReference type="Proteomes" id="UP001190700"/>
    </source>
</evidence>
<comment type="caution">
    <text evidence="3">The sequence shown here is derived from an EMBL/GenBank/DDBJ whole genome shotgun (WGS) entry which is preliminary data.</text>
</comment>
<dbReference type="AlphaFoldDB" id="A0AAE0GP55"/>
<dbReference type="InterPro" id="IPR051801">
    <property type="entry name" value="GH28_Enzymes"/>
</dbReference>
<keyword evidence="1" id="KW-0732">Signal</keyword>
<evidence type="ECO:0000259" key="2">
    <source>
        <dbReference type="Pfam" id="PF12708"/>
    </source>
</evidence>
<name>A0AAE0GP55_9CHLO</name>
<dbReference type="Gene3D" id="2.160.20.10">
    <property type="entry name" value="Single-stranded right-handed beta-helix, Pectin lyase-like"/>
    <property type="match status" value="1"/>
</dbReference>